<gene>
    <name evidence="1" type="ORF">PQQ63_15225</name>
</gene>
<keyword evidence="2" id="KW-1185">Reference proteome</keyword>
<reference evidence="1 2" key="1">
    <citation type="journal article" date="2024" name="Chem. Sci.">
        <title>Discovery of megapolipeptins by genome mining of a Burkholderiales bacteria collection.</title>
        <authorList>
            <person name="Paulo B.S."/>
            <person name="Recchia M.J.J."/>
            <person name="Lee S."/>
            <person name="Fergusson C.H."/>
            <person name="Romanowski S.B."/>
            <person name="Hernandez A."/>
            <person name="Krull N."/>
            <person name="Liu D.Y."/>
            <person name="Cavanagh H."/>
            <person name="Bos A."/>
            <person name="Gray C.A."/>
            <person name="Murphy B.T."/>
            <person name="Linington R.G."/>
            <person name="Eustaquio A.S."/>
        </authorList>
    </citation>
    <scope>NUCLEOTIDE SEQUENCE [LARGE SCALE GENOMIC DNA]</scope>
    <source>
        <strain evidence="1 2">RL17-338-BIC-A</strain>
    </source>
</reference>
<protein>
    <recommendedName>
        <fullName evidence="3">Lipoprotein</fullName>
    </recommendedName>
</protein>
<evidence type="ECO:0000313" key="2">
    <source>
        <dbReference type="Proteomes" id="UP001629432"/>
    </source>
</evidence>
<dbReference type="PROSITE" id="PS51257">
    <property type="entry name" value="PROKAR_LIPOPROTEIN"/>
    <property type="match status" value="1"/>
</dbReference>
<organism evidence="1 2">
    <name type="scientific">Paraburkholderia metrosideri</name>
    <dbReference type="NCBI Taxonomy" id="580937"/>
    <lineage>
        <taxon>Bacteria</taxon>
        <taxon>Pseudomonadati</taxon>
        <taxon>Pseudomonadota</taxon>
        <taxon>Betaproteobacteria</taxon>
        <taxon>Burkholderiales</taxon>
        <taxon>Burkholderiaceae</taxon>
        <taxon>Paraburkholderia</taxon>
    </lineage>
</organism>
<dbReference type="EMBL" id="JAQQCF010000012">
    <property type="protein sequence ID" value="MFM0638052.1"/>
    <property type="molecule type" value="Genomic_DNA"/>
</dbReference>
<evidence type="ECO:0000313" key="1">
    <source>
        <dbReference type="EMBL" id="MFM0638052.1"/>
    </source>
</evidence>
<sequence length="114" mass="12069">MKKYTFLLPVVVLAACSSVSEVTQIGKDTYQVDATTRSGLMSHGETTALAIGKAREFCGTKGKELQSAPAKTSGARGWTVLESTVTFQCFDKDDPAFKRPELGDMATAGASTAK</sequence>
<dbReference type="RefSeq" id="WP_408336951.1">
    <property type="nucleotide sequence ID" value="NZ_JAQQCF010000012.1"/>
</dbReference>
<evidence type="ECO:0008006" key="3">
    <source>
        <dbReference type="Google" id="ProtNLM"/>
    </source>
</evidence>
<comment type="caution">
    <text evidence="1">The sequence shown here is derived from an EMBL/GenBank/DDBJ whole genome shotgun (WGS) entry which is preliminary data.</text>
</comment>
<name>A0ABW9DSR3_9BURK</name>
<proteinExistence type="predicted"/>
<accession>A0ABW9DSR3</accession>
<dbReference type="Proteomes" id="UP001629432">
    <property type="component" value="Unassembled WGS sequence"/>
</dbReference>